<comment type="caution">
    <text evidence="3">The sequence shown here is derived from an EMBL/GenBank/DDBJ whole genome shotgun (WGS) entry which is preliminary data.</text>
</comment>
<proteinExistence type="predicted"/>
<feature type="transmembrane region" description="Helical" evidence="2">
    <location>
        <begin position="20"/>
        <end position="42"/>
    </location>
</feature>
<evidence type="ECO:0000256" key="2">
    <source>
        <dbReference type="SAM" id="Phobius"/>
    </source>
</evidence>
<keyword evidence="2" id="KW-0472">Membrane</keyword>
<keyword evidence="2" id="KW-1133">Transmembrane helix</keyword>
<dbReference type="PANTHER" id="PTHR45964:SF5">
    <property type="entry name" value="WSCD FAMILY MEMBER CG9164"/>
    <property type="match status" value="1"/>
</dbReference>
<name>A0A8J5KFD5_HOMAM</name>
<evidence type="ECO:0000256" key="1">
    <source>
        <dbReference type="SAM" id="MobiDB-lite"/>
    </source>
</evidence>
<protein>
    <submittedName>
        <fullName evidence="3">WSCD family member-like 2</fullName>
    </submittedName>
</protein>
<organism evidence="3 4">
    <name type="scientific">Homarus americanus</name>
    <name type="common">American lobster</name>
    <dbReference type="NCBI Taxonomy" id="6706"/>
    <lineage>
        <taxon>Eukaryota</taxon>
        <taxon>Metazoa</taxon>
        <taxon>Ecdysozoa</taxon>
        <taxon>Arthropoda</taxon>
        <taxon>Crustacea</taxon>
        <taxon>Multicrustacea</taxon>
        <taxon>Malacostraca</taxon>
        <taxon>Eumalacostraca</taxon>
        <taxon>Eucarida</taxon>
        <taxon>Decapoda</taxon>
        <taxon>Pleocyemata</taxon>
        <taxon>Astacidea</taxon>
        <taxon>Nephropoidea</taxon>
        <taxon>Nephropidae</taxon>
        <taxon>Homarus</taxon>
    </lineage>
</organism>
<dbReference type="EMBL" id="JAHLQT010012946">
    <property type="protein sequence ID" value="KAG7171104.1"/>
    <property type="molecule type" value="Genomic_DNA"/>
</dbReference>
<dbReference type="InterPro" id="IPR051589">
    <property type="entry name" value="Sialate-O-sulfotransferase"/>
</dbReference>
<sequence>MFESFTDTAKMALMARVVKMVLVILVAVNCMVLFFTISSGDFGSLRYYTMKPATVWESRVTDTQVNGLLALLESSNLTSMVIEETSLPQGKQRSGIEEQDTHKPQNQEWQAGHPEMSSSPTEYRTIEVNQEGPAREIWVADQDCFKLRVRYAKDIDGTLLESFPRSGNTWVRYLLEGATGIFTSSVYRDGTLTKAGGLPKIRQLRIQPGEPCPAEGRVLLNR</sequence>
<reference evidence="3" key="1">
    <citation type="journal article" date="2021" name="Sci. Adv.">
        <title>The American lobster genome reveals insights on longevity, neural, and immune adaptations.</title>
        <authorList>
            <person name="Polinski J.M."/>
            <person name="Zimin A.V."/>
            <person name="Clark K.F."/>
            <person name="Kohn A.B."/>
            <person name="Sadowski N."/>
            <person name="Timp W."/>
            <person name="Ptitsyn A."/>
            <person name="Khanna P."/>
            <person name="Romanova D.Y."/>
            <person name="Williams P."/>
            <person name="Greenwood S.J."/>
            <person name="Moroz L.L."/>
            <person name="Walt D.R."/>
            <person name="Bodnar A.G."/>
        </authorList>
    </citation>
    <scope>NUCLEOTIDE SEQUENCE</scope>
    <source>
        <strain evidence="3">GMGI-L3</strain>
    </source>
</reference>
<keyword evidence="4" id="KW-1185">Reference proteome</keyword>
<evidence type="ECO:0000313" key="3">
    <source>
        <dbReference type="EMBL" id="KAG7171104.1"/>
    </source>
</evidence>
<evidence type="ECO:0000313" key="4">
    <source>
        <dbReference type="Proteomes" id="UP000747542"/>
    </source>
</evidence>
<keyword evidence="2" id="KW-0812">Transmembrane</keyword>
<feature type="region of interest" description="Disordered" evidence="1">
    <location>
        <begin position="86"/>
        <end position="120"/>
    </location>
</feature>
<dbReference type="PANTHER" id="PTHR45964">
    <property type="entry name" value="WSCD FAMILY MEMBER CG9164"/>
    <property type="match status" value="1"/>
</dbReference>
<dbReference type="Proteomes" id="UP000747542">
    <property type="component" value="Unassembled WGS sequence"/>
</dbReference>
<gene>
    <name evidence="3" type="ORF">Hamer_G013904</name>
</gene>
<accession>A0A8J5KFD5</accession>
<feature type="compositionally biased region" description="Basic and acidic residues" evidence="1">
    <location>
        <begin position="94"/>
        <end position="105"/>
    </location>
</feature>
<dbReference type="AlphaFoldDB" id="A0A8J5KFD5"/>